<dbReference type="InterPro" id="IPR019675">
    <property type="entry name" value="DUF2550"/>
</dbReference>
<keyword evidence="1" id="KW-1133">Transmembrane helix</keyword>
<accession>A0A6J4MI84</accession>
<reference evidence="2" key="1">
    <citation type="submission" date="2020-02" db="EMBL/GenBank/DDBJ databases">
        <authorList>
            <person name="Meier V. D."/>
        </authorList>
    </citation>
    <scope>NUCLEOTIDE SEQUENCE</scope>
    <source>
        <strain evidence="2">AVDCRST_MAG36</strain>
    </source>
</reference>
<evidence type="ECO:0000313" key="2">
    <source>
        <dbReference type="EMBL" id="CAA9358360.1"/>
    </source>
</evidence>
<proteinExistence type="predicted"/>
<gene>
    <name evidence="2" type="ORF">AVDCRST_MAG36-2456</name>
</gene>
<keyword evidence="1" id="KW-0472">Membrane</keyword>
<sequence length="164" mass="17757">MPLWQWVADVVGAVLLLVLLFGLGIVLRRRWVSRSGGVFEMSFREAPADAAAVAREAGAVSTARTASSARGWTLGIGRYSGDVLECFRIFSLAPRPRRRLERDRVTYLGQREPQGMEVHAIYAGHVVIACSTSHGVLELALAPEALTGLLAWLEAAPPGRHGVI</sequence>
<protein>
    <recommendedName>
        <fullName evidence="3">Secreted/membrane protein</fullName>
    </recommendedName>
</protein>
<evidence type="ECO:0000256" key="1">
    <source>
        <dbReference type="SAM" id="Phobius"/>
    </source>
</evidence>
<dbReference type="Pfam" id="PF10739">
    <property type="entry name" value="DUF2550"/>
    <property type="match status" value="1"/>
</dbReference>
<name>A0A6J4MI84_9ACTN</name>
<feature type="transmembrane region" description="Helical" evidence="1">
    <location>
        <begin position="6"/>
        <end position="27"/>
    </location>
</feature>
<dbReference type="AlphaFoldDB" id="A0A6J4MI84"/>
<dbReference type="EMBL" id="CADCUH010000160">
    <property type="protein sequence ID" value="CAA9358360.1"/>
    <property type="molecule type" value="Genomic_DNA"/>
</dbReference>
<keyword evidence="1" id="KW-0812">Transmembrane</keyword>
<evidence type="ECO:0008006" key="3">
    <source>
        <dbReference type="Google" id="ProtNLM"/>
    </source>
</evidence>
<organism evidence="2">
    <name type="scientific">uncultured Nocardioidaceae bacterium</name>
    <dbReference type="NCBI Taxonomy" id="253824"/>
    <lineage>
        <taxon>Bacteria</taxon>
        <taxon>Bacillati</taxon>
        <taxon>Actinomycetota</taxon>
        <taxon>Actinomycetes</taxon>
        <taxon>Propionibacteriales</taxon>
        <taxon>Nocardioidaceae</taxon>
        <taxon>environmental samples</taxon>
    </lineage>
</organism>